<dbReference type="InterPro" id="IPR050432">
    <property type="entry name" value="FAD-linked_Oxidoreductases_BP"/>
</dbReference>
<dbReference type="InterPro" id="IPR006094">
    <property type="entry name" value="Oxid_FAD_bind_N"/>
</dbReference>
<keyword evidence="3" id="KW-0732">Signal</keyword>
<dbReference type="InterPro" id="IPR036318">
    <property type="entry name" value="FAD-bd_PCMH-like_sf"/>
</dbReference>
<accession>A0A167A0C2</accession>
<feature type="chain" id="PRO_5007883462" evidence="3">
    <location>
        <begin position="20"/>
        <end position="602"/>
    </location>
</feature>
<dbReference type="PANTHER" id="PTHR13878">
    <property type="entry name" value="GULONOLACTONE OXIDASE"/>
    <property type="match status" value="1"/>
</dbReference>
<reference evidence="5 6" key="1">
    <citation type="submission" date="2015-06" db="EMBL/GenBank/DDBJ databases">
        <title>Survival trade-offs in plant roots during colonization by closely related pathogenic and mutualistic fungi.</title>
        <authorList>
            <person name="Hacquard S."/>
            <person name="Kracher B."/>
            <person name="Hiruma K."/>
            <person name="Weinman A."/>
            <person name="Muench P."/>
            <person name="Garrido Oter R."/>
            <person name="Ver Loren van Themaat E."/>
            <person name="Dallerey J.-F."/>
            <person name="Damm U."/>
            <person name="Henrissat B."/>
            <person name="Lespinet O."/>
            <person name="Thon M."/>
            <person name="Kemen E."/>
            <person name="McHardy A.C."/>
            <person name="Schulze-Lefert P."/>
            <person name="O'Connell R.J."/>
        </authorList>
    </citation>
    <scope>NUCLEOTIDE SEQUENCE [LARGE SCALE GENOMIC DNA]</scope>
    <source>
        <strain evidence="5 6">MAFF 238704</strain>
    </source>
</reference>
<sequence>MQFLKALPILAVLVAGSQGEELEDQSLIEAFLPKCKSVPGDSSWPSEFSWKALNLFTGGKLVKTEPIAQSCYDGPLKDLDECAYVTKMWSDQDFQTSNPIGRPYPYNITCAPVDYGANQAPTSCFLGSLPTYAVNATSRAHILSALLFARLHNVRLVIASTGHDLLGRSDGYGALEIWLRYYRNSIDFQKTYASANRCSKSGWTGSAIHIDGAWQWRDVYRIAKANNVIAVGGGAVSPGAIGGWPSGGGHGPATRNYGLGADQILEAEVMLADGRIVTANHCENTDLFRALRGGGPGYGIVLSTTIKAHPNIDVVTAHKLAIAPLQPSANNSDLLDAISVLLQSYPDLSDAGYAGYAYWFRNYPGVFVANATSGYSHGFWTIGKTQEEADAGFAPVREALAEFKDRLFVYESFATYNDYWSFYEAESGLYDPTGDTSILTSRMVDRSAVADYGHVREAVEVLSGKPEEYASNVVLLVSGGQVFEDAKDKTSGLHPAWRNSSYVLITGRGIPKTASNEVRKAVQDDITFVKGAAGKKLAPTTGGYMNEGDRHDPEYIQSFYGANYASHLAAKKKYDPFNVFYCPSCVGAEAFVERPDGPLCKV</sequence>
<organism evidence="5 6">
    <name type="scientific">Colletotrichum incanum</name>
    <name type="common">Soybean anthracnose fungus</name>
    <dbReference type="NCBI Taxonomy" id="1573173"/>
    <lineage>
        <taxon>Eukaryota</taxon>
        <taxon>Fungi</taxon>
        <taxon>Dikarya</taxon>
        <taxon>Ascomycota</taxon>
        <taxon>Pezizomycotina</taxon>
        <taxon>Sordariomycetes</taxon>
        <taxon>Hypocreomycetidae</taxon>
        <taxon>Glomerellales</taxon>
        <taxon>Glomerellaceae</taxon>
        <taxon>Colletotrichum</taxon>
        <taxon>Colletotrichum spaethianum species complex</taxon>
    </lineage>
</organism>
<dbReference type="PROSITE" id="PS51387">
    <property type="entry name" value="FAD_PCMH"/>
    <property type="match status" value="1"/>
</dbReference>
<evidence type="ECO:0000256" key="1">
    <source>
        <dbReference type="ARBA" id="ARBA00005466"/>
    </source>
</evidence>
<dbReference type="Gene3D" id="3.30.465.10">
    <property type="match status" value="1"/>
</dbReference>
<dbReference type="Proteomes" id="UP000076584">
    <property type="component" value="Unassembled WGS sequence"/>
</dbReference>
<name>A0A167A0C2_COLIC</name>
<keyword evidence="6" id="KW-1185">Reference proteome</keyword>
<evidence type="ECO:0000313" key="5">
    <source>
        <dbReference type="EMBL" id="KZL79563.1"/>
    </source>
</evidence>
<dbReference type="Pfam" id="PF08031">
    <property type="entry name" value="BBE"/>
    <property type="match status" value="1"/>
</dbReference>
<protein>
    <submittedName>
        <fullName evidence="5">Fad binding domain-containing protein</fullName>
    </submittedName>
</protein>
<keyword evidence="2" id="KW-0560">Oxidoreductase</keyword>
<dbReference type="InterPro" id="IPR016166">
    <property type="entry name" value="FAD-bd_PCMH"/>
</dbReference>
<dbReference type="GO" id="GO:0071949">
    <property type="term" value="F:FAD binding"/>
    <property type="evidence" value="ECO:0007669"/>
    <property type="project" value="InterPro"/>
</dbReference>
<feature type="signal peptide" evidence="3">
    <location>
        <begin position="1"/>
        <end position="19"/>
    </location>
</feature>
<dbReference type="STRING" id="1573173.A0A167A0C2"/>
<dbReference type="SUPFAM" id="SSF56176">
    <property type="entry name" value="FAD-binding/transporter-associated domain-like"/>
    <property type="match status" value="1"/>
</dbReference>
<dbReference type="GO" id="GO:0016491">
    <property type="term" value="F:oxidoreductase activity"/>
    <property type="evidence" value="ECO:0007669"/>
    <property type="project" value="UniProtKB-KW"/>
</dbReference>
<gene>
    <name evidence="5" type="ORF">CI238_07243</name>
</gene>
<comment type="similarity">
    <text evidence="1">Belongs to the oxygen-dependent FAD-linked oxidoreductase family.</text>
</comment>
<comment type="caution">
    <text evidence="5">The sequence shown here is derived from an EMBL/GenBank/DDBJ whole genome shotgun (WGS) entry which is preliminary data.</text>
</comment>
<proteinExistence type="inferred from homology"/>
<dbReference type="Pfam" id="PF01565">
    <property type="entry name" value="FAD_binding_4"/>
    <property type="match status" value="1"/>
</dbReference>
<feature type="domain" description="FAD-binding PCMH-type" evidence="4">
    <location>
        <begin position="126"/>
        <end position="311"/>
    </location>
</feature>
<evidence type="ECO:0000313" key="6">
    <source>
        <dbReference type="Proteomes" id="UP000076584"/>
    </source>
</evidence>
<evidence type="ECO:0000256" key="3">
    <source>
        <dbReference type="SAM" id="SignalP"/>
    </source>
</evidence>
<dbReference type="EMBL" id="LFIW01002072">
    <property type="protein sequence ID" value="KZL79563.1"/>
    <property type="molecule type" value="Genomic_DNA"/>
</dbReference>
<evidence type="ECO:0000256" key="2">
    <source>
        <dbReference type="ARBA" id="ARBA00023002"/>
    </source>
</evidence>
<dbReference type="InterPro" id="IPR012951">
    <property type="entry name" value="BBE"/>
</dbReference>
<dbReference type="PANTHER" id="PTHR13878:SF91">
    <property type="entry name" value="FAD BINDING DOMAIN PROTEIN (AFU_ORTHOLOGUE AFUA_6G12070)-RELATED"/>
    <property type="match status" value="1"/>
</dbReference>
<dbReference type="AlphaFoldDB" id="A0A167A0C2"/>
<dbReference type="InterPro" id="IPR016169">
    <property type="entry name" value="FAD-bd_PCMH_sub2"/>
</dbReference>
<evidence type="ECO:0000259" key="4">
    <source>
        <dbReference type="PROSITE" id="PS51387"/>
    </source>
</evidence>